<dbReference type="EMBL" id="CAMXCT030002978">
    <property type="protein sequence ID" value="CAL4788969.1"/>
    <property type="molecule type" value="Genomic_DNA"/>
</dbReference>
<protein>
    <submittedName>
        <fullName evidence="2">Uncharacterized protein</fullName>
    </submittedName>
</protein>
<evidence type="ECO:0000313" key="3">
    <source>
        <dbReference type="EMBL" id="CAI4001657.1"/>
    </source>
</evidence>
<feature type="region of interest" description="Disordered" evidence="1">
    <location>
        <begin position="1"/>
        <end position="71"/>
    </location>
</feature>
<sequence length="71" mass="7363">DSLREVSLGRPAKASEQCQDPGRPAPADQCQAHGPPTSVRSQGQATSGIVAQGRKPQARTAQGNLAWNLGT</sequence>
<dbReference type="AlphaFoldDB" id="A0A9P1G220"/>
<feature type="compositionally biased region" description="Polar residues" evidence="1">
    <location>
        <begin position="59"/>
        <end position="71"/>
    </location>
</feature>
<evidence type="ECO:0000256" key="1">
    <source>
        <dbReference type="SAM" id="MobiDB-lite"/>
    </source>
</evidence>
<dbReference type="EMBL" id="CAMXCT010002280">
    <property type="protein sequence ID" value="CAI3997023.1"/>
    <property type="molecule type" value="Genomic_DNA"/>
</dbReference>
<evidence type="ECO:0000313" key="2">
    <source>
        <dbReference type="EMBL" id="CAI3997023.1"/>
    </source>
</evidence>
<keyword evidence="5" id="KW-1185">Reference proteome</keyword>
<feature type="compositionally biased region" description="Polar residues" evidence="1">
    <location>
        <begin position="38"/>
        <end position="49"/>
    </location>
</feature>
<name>A0A9P1G220_9DINO</name>
<dbReference type="EMBL" id="CAMXCT030002280">
    <property type="protein sequence ID" value="CAL4784335.1"/>
    <property type="molecule type" value="Genomic_DNA"/>
</dbReference>
<comment type="caution">
    <text evidence="2">The sequence shown here is derived from an EMBL/GenBank/DDBJ whole genome shotgun (WGS) entry which is preliminary data.</text>
</comment>
<reference evidence="4" key="2">
    <citation type="submission" date="2024-04" db="EMBL/GenBank/DDBJ databases">
        <authorList>
            <person name="Chen Y."/>
            <person name="Shah S."/>
            <person name="Dougan E. K."/>
            <person name="Thang M."/>
            <person name="Chan C."/>
        </authorList>
    </citation>
    <scope>NUCLEOTIDE SEQUENCE [LARGE SCALE GENOMIC DNA]</scope>
</reference>
<dbReference type="EMBL" id="CAMXCT020002280">
    <property type="protein sequence ID" value="CAL1150398.1"/>
    <property type="molecule type" value="Genomic_DNA"/>
</dbReference>
<accession>A0A9P1G220</accession>
<dbReference type="EMBL" id="CAMXCT010002978">
    <property type="protein sequence ID" value="CAI4001657.1"/>
    <property type="molecule type" value="Genomic_DNA"/>
</dbReference>
<dbReference type="Proteomes" id="UP001152797">
    <property type="component" value="Unassembled WGS sequence"/>
</dbReference>
<proteinExistence type="predicted"/>
<organism evidence="2">
    <name type="scientific">Cladocopium goreaui</name>
    <dbReference type="NCBI Taxonomy" id="2562237"/>
    <lineage>
        <taxon>Eukaryota</taxon>
        <taxon>Sar</taxon>
        <taxon>Alveolata</taxon>
        <taxon>Dinophyceae</taxon>
        <taxon>Suessiales</taxon>
        <taxon>Symbiodiniaceae</taxon>
        <taxon>Cladocopium</taxon>
    </lineage>
</organism>
<evidence type="ECO:0000313" key="4">
    <source>
        <dbReference type="EMBL" id="CAL1150398.1"/>
    </source>
</evidence>
<dbReference type="EMBL" id="CAMXCT020002978">
    <property type="protein sequence ID" value="CAL1155032.1"/>
    <property type="molecule type" value="Genomic_DNA"/>
</dbReference>
<reference evidence="2" key="1">
    <citation type="submission" date="2022-10" db="EMBL/GenBank/DDBJ databases">
        <authorList>
            <person name="Chen Y."/>
            <person name="Dougan E. K."/>
            <person name="Chan C."/>
            <person name="Rhodes N."/>
            <person name="Thang M."/>
        </authorList>
    </citation>
    <scope>NUCLEOTIDE SEQUENCE</scope>
</reference>
<gene>
    <name evidence="2" type="ORF">C1SCF055_LOCUS23449</name>
    <name evidence="3" type="ORF">C1SCF055_LOCUS27683</name>
</gene>
<evidence type="ECO:0000313" key="5">
    <source>
        <dbReference type="Proteomes" id="UP001152797"/>
    </source>
</evidence>
<feature type="non-terminal residue" evidence="2">
    <location>
        <position position="1"/>
    </location>
</feature>